<feature type="signal peptide" evidence="1">
    <location>
        <begin position="1"/>
        <end position="35"/>
    </location>
</feature>
<organism evidence="2 3">
    <name type="scientific">Xanthomonas axonopodis pv. vasculorum</name>
    <dbReference type="NCBI Taxonomy" id="325777"/>
    <lineage>
        <taxon>Bacteria</taxon>
        <taxon>Pseudomonadati</taxon>
        <taxon>Pseudomonadota</taxon>
        <taxon>Gammaproteobacteria</taxon>
        <taxon>Lysobacterales</taxon>
        <taxon>Lysobacteraceae</taxon>
        <taxon>Xanthomonas</taxon>
    </lineage>
</organism>
<gene>
    <name evidence="2" type="ORF">GW15_0201565</name>
</gene>
<proteinExistence type="predicted"/>
<sequence>MIRSSVIRGAGVAAGWRLRAVLGLAAGLAAGAAPAQSAPQSVALTNGINTGGTSFLDGFTSTTPGLAVVTYLRHNALGKV</sequence>
<dbReference type="AlphaFoldDB" id="A0A098Q6B5"/>
<feature type="chain" id="PRO_5001946244" evidence="1">
    <location>
        <begin position="36"/>
        <end position="80"/>
    </location>
</feature>
<evidence type="ECO:0000313" key="3">
    <source>
        <dbReference type="Proteomes" id="UP000028012"/>
    </source>
</evidence>
<protein>
    <submittedName>
        <fullName evidence="2">Uncharacterized protein</fullName>
    </submittedName>
</protein>
<evidence type="ECO:0000256" key="1">
    <source>
        <dbReference type="SAM" id="SignalP"/>
    </source>
</evidence>
<dbReference type="HOGENOM" id="CLU_2588848_0_0_6"/>
<accession>A0A098Q6B5</accession>
<evidence type="ECO:0000313" key="2">
    <source>
        <dbReference type="EMBL" id="KGE53547.1"/>
    </source>
</evidence>
<reference evidence="2 3" key="1">
    <citation type="submission" date="2014-09" db="EMBL/GenBank/DDBJ databases">
        <title>A draft genome sequence for Xanthomonas axonopodis pv. vasculorum NCPPB 900.</title>
        <authorList>
            <person name="Harrison J."/>
            <person name="Studholme D.J."/>
        </authorList>
    </citation>
    <scope>NUCLEOTIDE SEQUENCE [LARGE SCALE GENOMIC DNA]</scope>
    <source>
        <strain evidence="2 3">NCPPB 900</strain>
    </source>
</reference>
<dbReference type="EMBL" id="JPHD02000015">
    <property type="protein sequence ID" value="KGE53547.1"/>
    <property type="molecule type" value="Genomic_DNA"/>
</dbReference>
<dbReference type="Proteomes" id="UP000028012">
    <property type="component" value="Unassembled WGS sequence"/>
</dbReference>
<name>A0A098Q6B5_9XANT</name>
<keyword evidence="1" id="KW-0732">Signal</keyword>
<comment type="caution">
    <text evidence="2">The sequence shown here is derived from an EMBL/GenBank/DDBJ whole genome shotgun (WGS) entry which is preliminary data.</text>
</comment>